<dbReference type="STRING" id="2316362.A0A4Q2E0C6"/>
<evidence type="ECO:0008006" key="3">
    <source>
        <dbReference type="Google" id="ProtNLM"/>
    </source>
</evidence>
<sequence length="312" mass="35438">MQSLFQRPLSEHSVPDGVKLYYAPVDPYLIYGCEAIVNVDKGLAVLEDVQLSFLRRLTSLPKNSIKAPLHTETGIHPLAHRRLQISLGQAKDAMTQPPTHYAKRAFLDSIELYRIHKTGWVADIEKALNSLPIDPVLFDITNVESEKAIQDLIDRVRVSCARHLYQGLETSRLPLLHGYDRGLIPDDFDSVLKLRKYFKTVTAPAHRKALTRLLFANHTLAVEQFRRVKKADGRKFETNERPCRSCGDPTETEVHALFVCDGSDRVDGFKETVDSTRCKVDPIISIHFILEHDDLAPVFAKFLYDVFEIFTG</sequence>
<organism evidence="1 2">
    <name type="scientific">Candolleomyces aberdarensis</name>
    <dbReference type="NCBI Taxonomy" id="2316362"/>
    <lineage>
        <taxon>Eukaryota</taxon>
        <taxon>Fungi</taxon>
        <taxon>Dikarya</taxon>
        <taxon>Basidiomycota</taxon>
        <taxon>Agaricomycotina</taxon>
        <taxon>Agaricomycetes</taxon>
        <taxon>Agaricomycetidae</taxon>
        <taxon>Agaricales</taxon>
        <taxon>Agaricineae</taxon>
        <taxon>Psathyrellaceae</taxon>
        <taxon>Candolleomyces</taxon>
    </lineage>
</organism>
<gene>
    <name evidence="1" type="ORF">EST38_g743</name>
</gene>
<evidence type="ECO:0000313" key="1">
    <source>
        <dbReference type="EMBL" id="RXW25114.1"/>
    </source>
</evidence>
<protein>
    <recommendedName>
        <fullName evidence="3">Reverse transcriptase</fullName>
    </recommendedName>
</protein>
<reference evidence="1 2" key="1">
    <citation type="submission" date="2019-01" db="EMBL/GenBank/DDBJ databases">
        <title>Draft genome sequence of Psathyrella aberdarensis IHI B618.</title>
        <authorList>
            <person name="Buettner E."/>
            <person name="Kellner H."/>
        </authorList>
    </citation>
    <scope>NUCLEOTIDE SEQUENCE [LARGE SCALE GENOMIC DNA]</scope>
    <source>
        <strain evidence="1 2">IHI B618</strain>
    </source>
</reference>
<name>A0A4Q2E0C6_9AGAR</name>
<evidence type="ECO:0000313" key="2">
    <source>
        <dbReference type="Proteomes" id="UP000290288"/>
    </source>
</evidence>
<proteinExistence type="predicted"/>
<accession>A0A4Q2E0C6</accession>
<dbReference type="OrthoDB" id="3065006at2759"/>
<comment type="caution">
    <text evidence="1">The sequence shown here is derived from an EMBL/GenBank/DDBJ whole genome shotgun (WGS) entry which is preliminary data.</text>
</comment>
<dbReference type="AlphaFoldDB" id="A0A4Q2E0C6"/>
<keyword evidence="2" id="KW-1185">Reference proteome</keyword>
<dbReference type="EMBL" id="SDEE01000009">
    <property type="protein sequence ID" value="RXW25114.1"/>
    <property type="molecule type" value="Genomic_DNA"/>
</dbReference>
<dbReference type="Proteomes" id="UP000290288">
    <property type="component" value="Unassembled WGS sequence"/>
</dbReference>